<feature type="compositionally biased region" description="Basic and acidic residues" evidence="1">
    <location>
        <begin position="682"/>
        <end position="725"/>
    </location>
</feature>
<evidence type="ECO:0008006" key="4">
    <source>
        <dbReference type="Google" id="ProtNLM"/>
    </source>
</evidence>
<feature type="compositionally biased region" description="Basic and acidic residues" evidence="1">
    <location>
        <begin position="561"/>
        <end position="581"/>
    </location>
</feature>
<gene>
    <name evidence="2" type="ORF">PSYICH_LOCUS12725</name>
</gene>
<protein>
    <recommendedName>
        <fullName evidence="4">PID domain-containing protein</fullName>
    </recommendedName>
</protein>
<evidence type="ECO:0000313" key="3">
    <source>
        <dbReference type="Proteomes" id="UP001153636"/>
    </source>
</evidence>
<proteinExistence type="predicted"/>
<dbReference type="Proteomes" id="UP001153636">
    <property type="component" value="Chromosome 6"/>
</dbReference>
<feature type="compositionally biased region" description="Basic and acidic residues" evidence="1">
    <location>
        <begin position="354"/>
        <end position="425"/>
    </location>
</feature>
<dbReference type="EMBL" id="OV651818">
    <property type="protein sequence ID" value="CAH1112421.1"/>
    <property type="molecule type" value="Genomic_DNA"/>
</dbReference>
<feature type="region of interest" description="Disordered" evidence="1">
    <location>
        <begin position="253"/>
        <end position="301"/>
    </location>
</feature>
<sequence>MALKLRKDIKKSSYYVWFLGAKESKGLRGSEYILPVIQHLEEREKDIEPFKVTLQVSHKGLKIVQNVVSQNQKNSKPKNETIKHFIPHSTITCVYQQDDIIACILLLFNPVTKCPLHVHAYRCDSLETATLLKNQLQTLIERPENQKKFSEIESRLKPQKELKKVESSIGSDTGTSTRESESSEERYAVETTRVTTLYDSVAAELRAKLGKKNSPILLPPRDYDTVHRTKGNLTGIELRRCLNANIVGQNIKGRRIESSGGSSGIGSDHPPSPESPDAPDSRFNTLDNQSTSDEDWNGDPAESTVYLMHQPAPIHIPKPQRDKSPEPSQRFSRYAEPQSPKYEKQNPMYRPNKQTREEAQKYIEKPLTKYNDNKYIERQRSLEKEKYPNNKFVERQRSLEKEKFTRNYDRDGRPGSVEKGEKYGENRYYYQGDEDRDRDKYDRYFDSDRYPEKTRQITEEYSQRKEKSKPAKYFEDDGFDENIRYKNRTPDFDKDSRQRFTYEEEEYFDNRPMPKIRQRYPSDELKMYKESGPKSPSRSSPDDSRYYAEPEIKPRSIPRPNQKENFSKSQSRSERDEKSIRSQDYYEESRKSGIYRAPTPSSDDIKAPRDRFKDAKEKFMMMERERTENERRRPEPPISPTNVKEKPFGKRYTEGFNGRDRYFNDHRAHLEDPKPTPAPRNFPEEVRYRDRHIDSEIRLRDRDRDRERDPQLDRYRQADKYDPKRRSMFSLIEEEHRKNSSEIAKELKRRSYMDGGTYEEDMDRINRERHFQELPEADRFIDNYSKSSIELDKVGELKYDQKFIKNQKQPKNSAGYRHSYAEPKLRMDKNGKNHFSEILHRTNSSVGNNGRVGIASVHPY</sequence>
<feature type="compositionally biased region" description="Basic and acidic residues" evidence="1">
    <location>
        <begin position="643"/>
        <end position="674"/>
    </location>
</feature>
<feature type="compositionally biased region" description="Basic and acidic residues" evidence="1">
    <location>
        <begin position="178"/>
        <end position="188"/>
    </location>
</feature>
<keyword evidence="3" id="KW-1185">Reference proteome</keyword>
<dbReference type="OrthoDB" id="9994380at2759"/>
<dbReference type="Gene3D" id="2.30.29.30">
    <property type="entry name" value="Pleckstrin-homology domain (PH domain)/Phosphotyrosine-binding domain (PTB)"/>
    <property type="match status" value="1"/>
</dbReference>
<organism evidence="2 3">
    <name type="scientific">Psylliodes chrysocephalus</name>
    <dbReference type="NCBI Taxonomy" id="3402493"/>
    <lineage>
        <taxon>Eukaryota</taxon>
        <taxon>Metazoa</taxon>
        <taxon>Ecdysozoa</taxon>
        <taxon>Arthropoda</taxon>
        <taxon>Hexapoda</taxon>
        <taxon>Insecta</taxon>
        <taxon>Pterygota</taxon>
        <taxon>Neoptera</taxon>
        <taxon>Endopterygota</taxon>
        <taxon>Coleoptera</taxon>
        <taxon>Polyphaga</taxon>
        <taxon>Cucujiformia</taxon>
        <taxon>Chrysomeloidea</taxon>
        <taxon>Chrysomelidae</taxon>
        <taxon>Galerucinae</taxon>
        <taxon>Alticini</taxon>
        <taxon>Psylliodes</taxon>
    </lineage>
</organism>
<accession>A0A9P0D6M4</accession>
<feature type="compositionally biased region" description="Basic and acidic residues" evidence="1">
    <location>
        <begin position="603"/>
        <end position="635"/>
    </location>
</feature>
<dbReference type="PANTHER" id="PTHR41148:SF1">
    <property type="entry name" value="LP09875P"/>
    <property type="match status" value="1"/>
</dbReference>
<reference evidence="2" key="1">
    <citation type="submission" date="2022-01" db="EMBL/GenBank/DDBJ databases">
        <authorList>
            <person name="King R."/>
        </authorList>
    </citation>
    <scope>NUCLEOTIDE SEQUENCE</scope>
</reference>
<evidence type="ECO:0000313" key="2">
    <source>
        <dbReference type="EMBL" id="CAH1112421.1"/>
    </source>
</evidence>
<name>A0A9P0D6M4_9CUCU</name>
<evidence type="ECO:0000256" key="1">
    <source>
        <dbReference type="SAM" id="MobiDB-lite"/>
    </source>
</evidence>
<dbReference type="AlphaFoldDB" id="A0A9P0D6M4"/>
<dbReference type="InterPro" id="IPR011993">
    <property type="entry name" value="PH-like_dom_sf"/>
</dbReference>
<feature type="region of interest" description="Disordered" evidence="1">
    <location>
        <begin position="160"/>
        <end position="188"/>
    </location>
</feature>
<feature type="compositionally biased region" description="Basic and acidic residues" evidence="1">
    <location>
        <begin position="520"/>
        <end position="532"/>
    </location>
</feature>
<feature type="compositionally biased region" description="Basic and acidic residues" evidence="1">
    <location>
        <begin position="433"/>
        <end position="502"/>
    </location>
</feature>
<dbReference type="PANTHER" id="PTHR41148">
    <property type="entry name" value="LP09875P"/>
    <property type="match status" value="1"/>
</dbReference>
<dbReference type="SUPFAM" id="SSF50729">
    <property type="entry name" value="PH domain-like"/>
    <property type="match status" value="1"/>
</dbReference>
<feature type="region of interest" description="Disordered" evidence="1">
    <location>
        <begin position="314"/>
        <end position="726"/>
    </location>
</feature>
<feature type="compositionally biased region" description="Polar residues" evidence="1">
    <location>
        <begin position="282"/>
        <end position="291"/>
    </location>
</feature>
<feature type="compositionally biased region" description="Basic and acidic residues" evidence="1">
    <location>
        <begin position="540"/>
        <end position="554"/>
    </location>
</feature>